<comment type="cofactor">
    <cofactor evidence="2">
        <name>a divalent metal cation</name>
        <dbReference type="ChEBI" id="CHEBI:60240"/>
    </cofactor>
</comment>
<sequence length="160" mass="18225">MKIVVTSDTHIPGRAKRLPTPLLKECETADLIIHAGDWVSMEVYRELSGYAKVVGVHGNVDGDEVREHFNAKEMIEVNGFNIGIVHGHGEKQTTEKRALEAFEEADIIIFGHSHIPMVRYFKKVMLMNPGSPTDKRRMPYYSYGILHIDEDFRAEIVLFD</sequence>
<dbReference type="Gene3D" id="3.60.21.10">
    <property type="match status" value="1"/>
</dbReference>
<dbReference type="NCBIfam" id="TIGR00040">
    <property type="entry name" value="yfcE"/>
    <property type="match status" value="1"/>
</dbReference>
<keyword evidence="2" id="KW-0479">Metal-binding</keyword>
<accession>A0A429X8J0</accession>
<keyword evidence="7" id="KW-1185">Reference proteome</keyword>
<dbReference type="InterPro" id="IPR024654">
    <property type="entry name" value="Calcineurin-like_PHP_lpxH"/>
</dbReference>
<evidence type="ECO:0000259" key="3">
    <source>
        <dbReference type="Pfam" id="PF12850"/>
    </source>
</evidence>
<reference evidence="5 6" key="1">
    <citation type="submission" date="2018-12" db="EMBL/GenBank/DDBJ databases">
        <authorList>
            <person name="Sun L."/>
            <person name="Chen Z."/>
        </authorList>
    </citation>
    <scope>NUCLEOTIDE SEQUENCE [LARGE SCALE GENOMIC DNA]</scope>
    <source>
        <strain evidence="5 6">LMG 29736</strain>
    </source>
</reference>
<organism evidence="5 6">
    <name type="scientific">Siminovitchia terrae</name>
    <name type="common">Bacillus terrae</name>
    <dbReference type="NCBI Taxonomy" id="1914933"/>
    <lineage>
        <taxon>Bacteria</taxon>
        <taxon>Bacillati</taxon>
        <taxon>Bacillota</taxon>
        <taxon>Bacilli</taxon>
        <taxon>Bacillales</taxon>
        <taxon>Bacillaceae</taxon>
        <taxon>Siminovitchia</taxon>
    </lineage>
</organism>
<dbReference type="Proteomes" id="UP000680670">
    <property type="component" value="Unassembled WGS sequence"/>
</dbReference>
<dbReference type="InterPro" id="IPR000979">
    <property type="entry name" value="Phosphodiesterase_MJ0936/Vps29"/>
</dbReference>
<feature type="domain" description="Calcineurin-like phosphoesterase" evidence="3">
    <location>
        <begin position="1"/>
        <end position="150"/>
    </location>
</feature>
<evidence type="ECO:0000313" key="5">
    <source>
        <dbReference type="EMBL" id="RST59768.1"/>
    </source>
</evidence>
<name>A0A429X8J0_SIMTE</name>
<dbReference type="Pfam" id="PF12850">
    <property type="entry name" value="Metallophos_2"/>
    <property type="match status" value="1"/>
</dbReference>
<evidence type="ECO:0000256" key="1">
    <source>
        <dbReference type="ARBA" id="ARBA00008950"/>
    </source>
</evidence>
<dbReference type="EMBL" id="QYTW02000008">
    <property type="protein sequence ID" value="RST59768.1"/>
    <property type="molecule type" value="Genomic_DNA"/>
</dbReference>
<dbReference type="GO" id="GO:0046872">
    <property type="term" value="F:metal ion binding"/>
    <property type="evidence" value="ECO:0007669"/>
    <property type="project" value="UniProtKB-KW"/>
</dbReference>
<reference evidence="4 7" key="2">
    <citation type="submission" date="2021-03" db="EMBL/GenBank/DDBJ databases">
        <title>Antimicrobial resistance genes in bacteria isolated from Japanese honey, and their potential for conferring macrolide and lincosamide resistance in the American foulbrood pathogen Paenibacillus larvae.</title>
        <authorList>
            <person name="Okamoto M."/>
            <person name="Kumagai M."/>
            <person name="Kanamori H."/>
            <person name="Takamatsu D."/>
        </authorList>
    </citation>
    <scope>NUCLEOTIDE SEQUENCE [LARGE SCALE GENOMIC DNA]</scope>
    <source>
        <strain evidence="4 7">J6TS1</strain>
    </source>
</reference>
<dbReference type="PANTHER" id="PTHR11124">
    <property type="entry name" value="VACUOLAR SORTING PROTEIN VPS29"/>
    <property type="match status" value="1"/>
</dbReference>
<dbReference type="EC" id="3.1.4.-" evidence="2"/>
<protein>
    <recommendedName>
        <fullName evidence="2">Phosphoesterase</fullName>
        <ecNumber evidence="2">3.1.4.-</ecNumber>
    </recommendedName>
</protein>
<evidence type="ECO:0000313" key="4">
    <source>
        <dbReference type="EMBL" id="GIN95749.1"/>
    </source>
</evidence>
<dbReference type="OrthoDB" id="9800565at2"/>
<dbReference type="EMBL" id="BORJ01000003">
    <property type="protein sequence ID" value="GIN95749.1"/>
    <property type="molecule type" value="Genomic_DNA"/>
</dbReference>
<evidence type="ECO:0000256" key="2">
    <source>
        <dbReference type="RuleBase" id="RU362039"/>
    </source>
</evidence>
<comment type="similarity">
    <text evidence="1 2">Belongs to the metallophosphoesterase superfamily. YfcE family.</text>
</comment>
<dbReference type="InterPro" id="IPR029052">
    <property type="entry name" value="Metallo-depent_PP-like"/>
</dbReference>
<dbReference type="GO" id="GO:0016787">
    <property type="term" value="F:hydrolase activity"/>
    <property type="evidence" value="ECO:0007669"/>
    <property type="project" value="UniProtKB-UniRule"/>
</dbReference>
<gene>
    <name evidence="5" type="ORF">D5F11_010150</name>
    <name evidence="4" type="ORF">J6TS1_16190</name>
</gene>
<evidence type="ECO:0000313" key="7">
    <source>
        <dbReference type="Proteomes" id="UP000680670"/>
    </source>
</evidence>
<comment type="caution">
    <text evidence="5">The sequence shown here is derived from an EMBL/GenBank/DDBJ whole genome shotgun (WGS) entry which is preliminary data.</text>
</comment>
<dbReference type="Proteomes" id="UP000287296">
    <property type="component" value="Unassembled WGS sequence"/>
</dbReference>
<evidence type="ECO:0000313" key="6">
    <source>
        <dbReference type="Proteomes" id="UP000287296"/>
    </source>
</evidence>
<dbReference type="SUPFAM" id="SSF56300">
    <property type="entry name" value="Metallo-dependent phosphatases"/>
    <property type="match status" value="1"/>
</dbReference>
<proteinExistence type="inferred from homology"/>
<dbReference type="AlphaFoldDB" id="A0A429X8J0"/>